<name>A0A174HVS2_9FIRM</name>
<dbReference type="Proteomes" id="UP000095651">
    <property type="component" value="Unassembled WGS sequence"/>
</dbReference>
<sequence>MKSKKKINNRDITLFLFVIPAVVLYCMFFIYPIINGLYYSMTDWNGITKKFHFIGLGNYLSIVQDARFRGSFLFTLVYALMLLALVLVISMVLALLLNSRIKYKSAFRAIYFFPAVISMLTAGLIFNEFFYRVLPGIGGLFNIEVLKTSILSNPSLAKYGILFVHVWQSVAIPTVLLMAGLQSIPQELIESASLDGANKWQLFKHITLPFVLPVVTVVVVLMFKDGLMLFDYVVGLTQGGPAGATESVALLIYNHGFKEMKFSYGIAESIILCILVCTISFIQIAVNNKKKVY</sequence>
<dbReference type="AlphaFoldDB" id="A0A174HVS2"/>
<dbReference type="Proteomes" id="UP000261257">
    <property type="component" value="Unassembled WGS sequence"/>
</dbReference>
<keyword evidence="3" id="KW-1003">Cell membrane</keyword>
<dbReference type="InterPro" id="IPR000515">
    <property type="entry name" value="MetI-like"/>
</dbReference>
<evidence type="ECO:0000256" key="1">
    <source>
        <dbReference type="ARBA" id="ARBA00004651"/>
    </source>
</evidence>
<keyword evidence="2 7" id="KW-0813">Transport</keyword>
<dbReference type="EMBL" id="QSSQ01000014">
    <property type="protein sequence ID" value="RGM03370.1"/>
    <property type="molecule type" value="Genomic_DNA"/>
</dbReference>
<evidence type="ECO:0000256" key="5">
    <source>
        <dbReference type="ARBA" id="ARBA00022989"/>
    </source>
</evidence>
<evidence type="ECO:0000256" key="3">
    <source>
        <dbReference type="ARBA" id="ARBA00022475"/>
    </source>
</evidence>
<protein>
    <submittedName>
        <fullName evidence="9">Binding-protein-dependent transport system inner membrane protein</fullName>
    </submittedName>
    <submittedName>
        <fullName evidence="10">Sugar ABC transporter permease</fullName>
    </submittedName>
</protein>
<evidence type="ECO:0000313" key="11">
    <source>
        <dbReference type="Proteomes" id="UP000095651"/>
    </source>
</evidence>
<dbReference type="GO" id="GO:0005886">
    <property type="term" value="C:plasma membrane"/>
    <property type="evidence" value="ECO:0007669"/>
    <property type="project" value="UniProtKB-SubCell"/>
</dbReference>
<keyword evidence="5 7" id="KW-1133">Transmembrane helix</keyword>
<feature type="transmembrane region" description="Helical" evidence="7">
    <location>
        <begin position="12"/>
        <end position="34"/>
    </location>
</feature>
<dbReference type="Pfam" id="PF00528">
    <property type="entry name" value="BPD_transp_1"/>
    <property type="match status" value="1"/>
</dbReference>
<feature type="transmembrane region" description="Helical" evidence="7">
    <location>
        <begin position="262"/>
        <end position="286"/>
    </location>
</feature>
<proteinExistence type="inferred from homology"/>
<feature type="transmembrane region" description="Helical" evidence="7">
    <location>
        <begin position="202"/>
        <end position="223"/>
    </location>
</feature>
<dbReference type="InterPro" id="IPR035906">
    <property type="entry name" value="MetI-like_sf"/>
</dbReference>
<dbReference type="EMBL" id="CYZE01000011">
    <property type="protein sequence ID" value="CUO76999.1"/>
    <property type="molecule type" value="Genomic_DNA"/>
</dbReference>
<evidence type="ECO:0000313" key="12">
    <source>
        <dbReference type="Proteomes" id="UP000261257"/>
    </source>
</evidence>
<evidence type="ECO:0000313" key="10">
    <source>
        <dbReference type="EMBL" id="RGM03370.1"/>
    </source>
</evidence>
<feature type="transmembrane region" description="Helical" evidence="7">
    <location>
        <begin position="109"/>
        <end position="126"/>
    </location>
</feature>
<dbReference type="InterPro" id="IPR051393">
    <property type="entry name" value="ABC_transporter_permease"/>
</dbReference>
<keyword evidence="4 7" id="KW-0812">Transmembrane</keyword>
<comment type="subcellular location">
    <subcellularLocation>
        <location evidence="1 7">Cell membrane</location>
        <topology evidence="1 7">Multi-pass membrane protein</topology>
    </subcellularLocation>
</comment>
<reference evidence="10 12" key="2">
    <citation type="submission" date="2018-08" db="EMBL/GenBank/DDBJ databases">
        <title>A genome reference for cultivated species of the human gut microbiota.</title>
        <authorList>
            <person name="Zou Y."/>
            <person name="Xue W."/>
            <person name="Luo G."/>
        </authorList>
    </citation>
    <scope>NUCLEOTIDE SEQUENCE [LARGE SCALE GENOMIC DNA]</scope>
    <source>
        <strain evidence="10 12">TF05-11AC</strain>
    </source>
</reference>
<keyword evidence="6 7" id="KW-0472">Membrane</keyword>
<gene>
    <name evidence="9" type="primary">ugpA_63</name>
    <name evidence="10" type="ORF">DXC39_15195</name>
    <name evidence="9" type="ORF">ERS852407_03904</name>
</gene>
<dbReference type="PANTHER" id="PTHR30193:SF37">
    <property type="entry name" value="INNER MEMBRANE ABC TRANSPORTER PERMEASE PROTEIN YCJO"/>
    <property type="match status" value="1"/>
</dbReference>
<dbReference type="PANTHER" id="PTHR30193">
    <property type="entry name" value="ABC TRANSPORTER PERMEASE PROTEIN"/>
    <property type="match status" value="1"/>
</dbReference>
<feature type="transmembrane region" description="Helical" evidence="7">
    <location>
        <begin position="159"/>
        <end position="181"/>
    </location>
</feature>
<organism evidence="9 11">
    <name type="scientific">Hungatella hathewayi</name>
    <dbReference type="NCBI Taxonomy" id="154046"/>
    <lineage>
        <taxon>Bacteria</taxon>
        <taxon>Bacillati</taxon>
        <taxon>Bacillota</taxon>
        <taxon>Clostridia</taxon>
        <taxon>Lachnospirales</taxon>
        <taxon>Lachnospiraceae</taxon>
        <taxon>Hungatella</taxon>
    </lineage>
</organism>
<dbReference type="RefSeq" id="WP_055657707.1">
    <property type="nucleotide sequence ID" value="NZ_CABIXC010000011.1"/>
</dbReference>
<dbReference type="SUPFAM" id="SSF161098">
    <property type="entry name" value="MetI-like"/>
    <property type="match status" value="1"/>
</dbReference>
<accession>A0A174HVS2</accession>
<feature type="domain" description="ABC transmembrane type-1" evidence="8">
    <location>
        <begin position="72"/>
        <end position="283"/>
    </location>
</feature>
<evidence type="ECO:0000259" key="8">
    <source>
        <dbReference type="PROSITE" id="PS50928"/>
    </source>
</evidence>
<evidence type="ECO:0000256" key="2">
    <source>
        <dbReference type="ARBA" id="ARBA00022448"/>
    </source>
</evidence>
<comment type="similarity">
    <text evidence="7">Belongs to the binding-protein-dependent transport system permease family.</text>
</comment>
<dbReference type="CDD" id="cd06261">
    <property type="entry name" value="TM_PBP2"/>
    <property type="match status" value="1"/>
</dbReference>
<dbReference type="GO" id="GO:0055085">
    <property type="term" value="P:transmembrane transport"/>
    <property type="evidence" value="ECO:0007669"/>
    <property type="project" value="InterPro"/>
</dbReference>
<evidence type="ECO:0000313" key="9">
    <source>
        <dbReference type="EMBL" id="CUO76999.1"/>
    </source>
</evidence>
<evidence type="ECO:0000256" key="7">
    <source>
        <dbReference type="RuleBase" id="RU363032"/>
    </source>
</evidence>
<feature type="transmembrane region" description="Helical" evidence="7">
    <location>
        <begin position="72"/>
        <end position="97"/>
    </location>
</feature>
<dbReference type="PROSITE" id="PS50928">
    <property type="entry name" value="ABC_TM1"/>
    <property type="match status" value="1"/>
</dbReference>
<evidence type="ECO:0000256" key="4">
    <source>
        <dbReference type="ARBA" id="ARBA00022692"/>
    </source>
</evidence>
<reference evidence="9 11" key="1">
    <citation type="submission" date="2015-09" db="EMBL/GenBank/DDBJ databases">
        <authorList>
            <consortium name="Pathogen Informatics"/>
        </authorList>
    </citation>
    <scope>NUCLEOTIDE SEQUENCE [LARGE SCALE GENOMIC DNA]</scope>
    <source>
        <strain evidence="9 11">2789STDY5608850</strain>
    </source>
</reference>
<evidence type="ECO:0000256" key="6">
    <source>
        <dbReference type="ARBA" id="ARBA00023136"/>
    </source>
</evidence>
<dbReference type="Gene3D" id="1.10.3720.10">
    <property type="entry name" value="MetI-like"/>
    <property type="match status" value="1"/>
</dbReference>